<dbReference type="AlphaFoldDB" id="A0A5B7K8B4"/>
<evidence type="ECO:0000313" key="2">
    <source>
        <dbReference type="Proteomes" id="UP000324222"/>
    </source>
</evidence>
<reference evidence="1 2" key="1">
    <citation type="submission" date="2019-05" db="EMBL/GenBank/DDBJ databases">
        <title>Another draft genome of Portunus trituberculatus and its Hox gene families provides insights of decapod evolution.</title>
        <authorList>
            <person name="Jeong J.-H."/>
            <person name="Song I."/>
            <person name="Kim S."/>
            <person name="Choi T."/>
            <person name="Kim D."/>
            <person name="Ryu S."/>
            <person name="Kim W."/>
        </authorList>
    </citation>
    <scope>NUCLEOTIDE SEQUENCE [LARGE SCALE GENOMIC DNA]</scope>
    <source>
        <tissue evidence="1">Muscle</tissue>
    </source>
</reference>
<dbReference type="EMBL" id="VSRR010127207">
    <property type="protein sequence ID" value="MPD01458.1"/>
    <property type="molecule type" value="Genomic_DNA"/>
</dbReference>
<evidence type="ECO:0000313" key="1">
    <source>
        <dbReference type="EMBL" id="MPD01458.1"/>
    </source>
</evidence>
<keyword evidence="2" id="KW-1185">Reference proteome</keyword>
<comment type="caution">
    <text evidence="1">The sequence shown here is derived from an EMBL/GenBank/DDBJ whole genome shotgun (WGS) entry which is preliminary data.</text>
</comment>
<sequence>MDLKISLYKLSLDHFTKLWGERSSQGVNGNLNVNAPNSQNFLKAIPLLDWTRTWRGEQNNRHSEHTTVIIFKCSACSPRFPHVPENIRRIPRLHSTTSLFAGFCWAPSVHCIRSHQNVQVKTHPYPHRILRKKEKKKRKKRM</sequence>
<proteinExistence type="predicted"/>
<accession>A0A5B7K8B4</accession>
<protein>
    <submittedName>
        <fullName evidence="1">Uncharacterized protein</fullName>
    </submittedName>
</protein>
<dbReference type="Proteomes" id="UP000324222">
    <property type="component" value="Unassembled WGS sequence"/>
</dbReference>
<gene>
    <name evidence="1" type="ORF">E2C01_096988</name>
</gene>
<organism evidence="1 2">
    <name type="scientific">Portunus trituberculatus</name>
    <name type="common">Swimming crab</name>
    <name type="synonym">Neptunus trituberculatus</name>
    <dbReference type="NCBI Taxonomy" id="210409"/>
    <lineage>
        <taxon>Eukaryota</taxon>
        <taxon>Metazoa</taxon>
        <taxon>Ecdysozoa</taxon>
        <taxon>Arthropoda</taxon>
        <taxon>Crustacea</taxon>
        <taxon>Multicrustacea</taxon>
        <taxon>Malacostraca</taxon>
        <taxon>Eumalacostraca</taxon>
        <taxon>Eucarida</taxon>
        <taxon>Decapoda</taxon>
        <taxon>Pleocyemata</taxon>
        <taxon>Brachyura</taxon>
        <taxon>Eubrachyura</taxon>
        <taxon>Portunoidea</taxon>
        <taxon>Portunidae</taxon>
        <taxon>Portuninae</taxon>
        <taxon>Portunus</taxon>
    </lineage>
</organism>
<name>A0A5B7K8B4_PORTR</name>